<name>X0T8B9_9ZZZZ</name>
<accession>X0T8B9</accession>
<organism evidence="2">
    <name type="scientific">marine sediment metagenome</name>
    <dbReference type="NCBI Taxonomy" id="412755"/>
    <lineage>
        <taxon>unclassified sequences</taxon>
        <taxon>metagenomes</taxon>
        <taxon>ecological metagenomes</taxon>
    </lineage>
</organism>
<reference evidence="2" key="1">
    <citation type="journal article" date="2014" name="Front. Microbiol.">
        <title>High frequency of phylogenetically diverse reductive dehalogenase-homologous genes in deep subseafloor sedimentary metagenomes.</title>
        <authorList>
            <person name="Kawai M."/>
            <person name="Futagami T."/>
            <person name="Toyoda A."/>
            <person name="Takaki Y."/>
            <person name="Nishi S."/>
            <person name="Hori S."/>
            <person name="Arai W."/>
            <person name="Tsubouchi T."/>
            <person name="Morono Y."/>
            <person name="Uchiyama I."/>
            <person name="Ito T."/>
            <person name="Fujiyama A."/>
            <person name="Inagaki F."/>
            <person name="Takami H."/>
        </authorList>
    </citation>
    <scope>NUCLEOTIDE SEQUENCE</scope>
    <source>
        <strain evidence="2">Expedition CK06-06</strain>
    </source>
</reference>
<dbReference type="AlphaFoldDB" id="X0T8B9"/>
<feature type="region of interest" description="Disordered" evidence="1">
    <location>
        <begin position="169"/>
        <end position="193"/>
    </location>
</feature>
<evidence type="ECO:0008006" key="3">
    <source>
        <dbReference type="Google" id="ProtNLM"/>
    </source>
</evidence>
<comment type="caution">
    <text evidence="2">The sequence shown here is derived from an EMBL/GenBank/DDBJ whole genome shotgun (WGS) entry which is preliminary data.</text>
</comment>
<sequence>MIRQGRIGPGDGANNGGNNVQFCPLHERAQFTTWDEYPSRVLLAQEPTGKKVFDQIVRYAHGKKDTHTKTGHLKYMPELITTAPLREKGIYTVTDRRHPWIKGYLFVVDNPYVTVTTCRRPGKLSIFNIGGVPPGTHTVEVWHPFLEPVQRTFQVKVEASRITEVLIEFHPPAPPGGRTRPATPKAPPTKKPA</sequence>
<feature type="compositionally biased region" description="Pro residues" evidence="1">
    <location>
        <begin position="184"/>
        <end position="193"/>
    </location>
</feature>
<gene>
    <name evidence="2" type="ORF">S01H1_27424</name>
</gene>
<evidence type="ECO:0000313" key="2">
    <source>
        <dbReference type="EMBL" id="GAF89748.1"/>
    </source>
</evidence>
<proteinExistence type="predicted"/>
<protein>
    <recommendedName>
        <fullName evidence="3">Rhamnogalacturonan lyase domain-containing protein</fullName>
    </recommendedName>
</protein>
<dbReference type="EMBL" id="BARS01016696">
    <property type="protein sequence ID" value="GAF89748.1"/>
    <property type="molecule type" value="Genomic_DNA"/>
</dbReference>
<evidence type="ECO:0000256" key="1">
    <source>
        <dbReference type="SAM" id="MobiDB-lite"/>
    </source>
</evidence>